<evidence type="ECO:0000256" key="9">
    <source>
        <dbReference type="ARBA" id="ARBA00049254"/>
    </source>
</evidence>
<dbReference type="Gene3D" id="2.40.180.10">
    <property type="entry name" value="Catalase core domain"/>
    <property type="match status" value="1"/>
</dbReference>
<evidence type="ECO:0000313" key="13">
    <source>
        <dbReference type="EMBL" id="MCU9594805.1"/>
    </source>
</evidence>
<keyword evidence="4 10" id="KW-0349">Heme</keyword>
<gene>
    <name evidence="13" type="ORF">OEV82_10185</name>
</gene>
<dbReference type="PANTHER" id="PTHR11465">
    <property type="entry name" value="CATALASE"/>
    <property type="match status" value="1"/>
</dbReference>
<organism evidence="13 14">
    <name type="scientific">Pallidibacillus thermolactis</name>
    <dbReference type="NCBI Taxonomy" id="251051"/>
    <lineage>
        <taxon>Bacteria</taxon>
        <taxon>Bacillati</taxon>
        <taxon>Bacillota</taxon>
        <taxon>Bacilli</taxon>
        <taxon>Bacillales</taxon>
        <taxon>Bacillaceae</taxon>
        <taxon>Pallidibacillus</taxon>
    </lineage>
</organism>
<dbReference type="Pfam" id="PF00199">
    <property type="entry name" value="Catalase"/>
    <property type="match status" value="1"/>
</dbReference>
<evidence type="ECO:0000256" key="6">
    <source>
        <dbReference type="ARBA" id="ARBA00023002"/>
    </source>
</evidence>
<reference evidence="13 14" key="1">
    <citation type="submission" date="2022-10" db="EMBL/GenBank/DDBJ databases">
        <title>Description of Fervidibacillus gen. nov. in the family Fervidibacillaceae fam. nov. with two species, Fervidibacillus albus sp. nov., and Fervidibacillus halotolerans sp. nov., isolated from tidal flat sediments.</title>
        <authorList>
            <person name="Kwon K.K."/>
            <person name="Yang S.-H."/>
        </authorList>
    </citation>
    <scope>NUCLEOTIDE SEQUENCE [LARGE SCALE GENOMIC DNA]</scope>
    <source>
        <strain evidence="13 14">DSM 23332</strain>
    </source>
</reference>
<dbReference type="PROSITE" id="PS51402">
    <property type="entry name" value="CATALASE_3"/>
    <property type="match status" value="1"/>
</dbReference>
<dbReference type="InterPro" id="IPR018028">
    <property type="entry name" value="Catalase"/>
</dbReference>
<evidence type="ECO:0000256" key="4">
    <source>
        <dbReference type="ARBA" id="ARBA00022617"/>
    </source>
</evidence>
<dbReference type="Proteomes" id="UP001208656">
    <property type="component" value="Unassembled WGS sequence"/>
</dbReference>
<dbReference type="PANTHER" id="PTHR11465:SF61">
    <property type="entry name" value="CATALASE"/>
    <property type="match status" value="1"/>
</dbReference>
<dbReference type="RefSeq" id="WP_263061809.1">
    <property type="nucleotide sequence ID" value="NZ_JAOUSE010000030.1"/>
</dbReference>
<keyword evidence="8 10" id="KW-0376">Hydrogen peroxide</keyword>
<evidence type="ECO:0000259" key="12">
    <source>
        <dbReference type="SMART" id="SM01060"/>
    </source>
</evidence>
<accession>A0ABT2WGI1</accession>
<dbReference type="InterPro" id="IPR040333">
    <property type="entry name" value="Catalase_3"/>
</dbReference>
<evidence type="ECO:0000256" key="7">
    <source>
        <dbReference type="ARBA" id="ARBA00023004"/>
    </source>
</evidence>
<dbReference type="InterPro" id="IPR002226">
    <property type="entry name" value="Catalase_haem_BS"/>
</dbReference>
<dbReference type="Pfam" id="PF06628">
    <property type="entry name" value="Catalase-rel"/>
    <property type="match status" value="1"/>
</dbReference>
<dbReference type="EMBL" id="JAOUSE010000030">
    <property type="protein sequence ID" value="MCU9594805.1"/>
    <property type="molecule type" value="Genomic_DNA"/>
</dbReference>
<evidence type="ECO:0000256" key="5">
    <source>
        <dbReference type="ARBA" id="ARBA00022723"/>
    </source>
</evidence>
<dbReference type="SUPFAM" id="SSF56634">
    <property type="entry name" value="Heme-dependent catalase-like"/>
    <property type="match status" value="1"/>
</dbReference>
<dbReference type="PIRSF" id="PIRSF038928">
    <property type="entry name" value="Catalase_clade1-3"/>
    <property type="match status" value="1"/>
</dbReference>
<keyword evidence="14" id="KW-1185">Reference proteome</keyword>
<dbReference type="InterPro" id="IPR011614">
    <property type="entry name" value="Catalase_core"/>
</dbReference>
<evidence type="ECO:0000256" key="11">
    <source>
        <dbReference type="SAM" id="MobiDB-lite"/>
    </source>
</evidence>
<feature type="domain" description="Catalase core" evidence="12">
    <location>
        <begin position="8"/>
        <end position="395"/>
    </location>
</feature>
<comment type="catalytic activity">
    <reaction evidence="9 10">
        <text>2 H2O2 = O2 + 2 H2O</text>
        <dbReference type="Rhea" id="RHEA:20309"/>
        <dbReference type="ChEBI" id="CHEBI:15377"/>
        <dbReference type="ChEBI" id="CHEBI:15379"/>
        <dbReference type="ChEBI" id="CHEBI:16240"/>
        <dbReference type="EC" id="1.11.1.6"/>
    </reaction>
</comment>
<dbReference type="PROSITE" id="PS00437">
    <property type="entry name" value="CATALASE_1"/>
    <property type="match status" value="1"/>
</dbReference>
<evidence type="ECO:0000256" key="10">
    <source>
        <dbReference type="RuleBase" id="RU000498"/>
    </source>
</evidence>
<dbReference type="EC" id="1.11.1.6" evidence="2 10"/>
<keyword evidence="7 10" id="KW-0408">Iron</keyword>
<evidence type="ECO:0000313" key="14">
    <source>
        <dbReference type="Proteomes" id="UP001208656"/>
    </source>
</evidence>
<dbReference type="PROSITE" id="PS00438">
    <property type="entry name" value="CATALASE_2"/>
    <property type="match status" value="1"/>
</dbReference>
<protein>
    <recommendedName>
        <fullName evidence="2 10">Catalase</fullName>
        <ecNumber evidence="2 10">1.11.1.6</ecNumber>
    </recommendedName>
</protein>
<keyword evidence="6 10" id="KW-0560">Oxidoreductase</keyword>
<dbReference type="SMART" id="SM01060">
    <property type="entry name" value="Catalase"/>
    <property type="match status" value="1"/>
</dbReference>
<evidence type="ECO:0000256" key="2">
    <source>
        <dbReference type="ARBA" id="ARBA00012314"/>
    </source>
</evidence>
<dbReference type="InterPro" id="IPR020835">
    <property type="entry name" value="Catalase_sf"/>
</dbReference>
<dbReference type="CDD" id="cd08156">
    <property type="entry name" value="catalase_clade_3"/>
    <property type="match status" value="1"/>
</dbReference>
<dbReference type="InterPro" id="IPR024711">
    <property type="entry name" value="Catalase_clade1/3"/>
</dbReference>
<comment type="similarity">
    <text evidence="1 10">Belongs to the catalase family.</text>
</comment>
<keyword evidence="3 10" id="KW-0575">Peroxidase</keyword>
<sequence length="494" mass="57188">MTEKKRLTTAFGNPVPNDNDSKTAGPRGGLLMEDYWFLEKMAHFDREVIPERRMHAKGSGAYGTFTVTNDITKYTKANLFSEVGKKTDVFIRFSTVAGERGAADAERDIRGTAIKFYTEEGNWDLVGNNTPVFFIRDPKRFPDLNHVVKRNPRTNMRDPQANWDFWTSLPEALHQVTIVMSDRGIPASYRHMHMFGSHTYSMFNDKNERVWVKFHFKTQQGIKNLTDQEAAELIGKDRESHQRDLYEAIERGDYPKWKMYIQVMTEEEARKLPYNPFDLTKVWYKKDFPLIEVGEIELNRNPDNYHAEVEQAAFAPTNIVPGIGFSPDKMLQGRLFSYGDTQRYRLGVNYWQIPVNYPKNAKNFNPYHRDGAMRILNPVVGNDVTYSPNSYDEWQDSKEHQEPALDIFGNADYHNFREDDDNYYEQPGKLFRLMSAEEQQRLFENTARNMQGTTKEVQLRHISNCYKADPAYGEGVAKALGIPMSEVEAAVAKK</sequence>
<dbReference type="PRINTS" id="PR00067">
    <property type="entry name" value="CATALASE"/>
</dbReference>
<dbReference type="InterPro" id="IPR010582">
    <property type="entry name" value="Catalase_immune_responsive"/>
</dbReference>
<comment type="caution">
    <text evidence="13">The sequence shown here is derived from an EMBL/GenBank/DDBJ whole genome shotgun (WGS) entry which is preliminary data.</text>
</comment>
<feature type="region of interest" description="Disordered" evidence="11">
    <location>
        <begin position="1"/>
        <end position="26"/>
    </location>
</feature>
<proteinExistence type="inferred from homology"/>
<evidence type="ECO:0000256" key="8">
    <source>
        <dbReference type="ARBA" id="ARBA00023324"/>
    </source>
</evidence>
<evidence type="ECO:0000256" key="1">
    <source>
        <dbReference type="ARBA" id="ARBA00005329"/>
    </source>
</evidence>
<evidence type="ECO:0000256" key="3">
    <source>
        <dbReference type="ARBA" id="ARBA00022559"/>
    </source>
</evidence>
<name>A0ABT2WGI1_9BACI</name>
<dbReference type="InterPro" id="IPR024708">
    <property type="entry name" value="Catalase_AS"/>
</dbReference>
<keyword evidence="5 10" id="KW-0479">Metal-binding</keyword>